<protein>
    <recommendedName>
        <fullName evidence="1">Lipopolysaccharide assembly protein B</fullName>
    </recommendedName>
</protein>
<keyword evidence="1" id="KW-0677">Repeat</keyword>
<dbReference type="Gene3D" id="1.25.40.10">
    <property type="entry name" value="Tetratricopeptide repeat domain"/>
    <property type="match status" value="2"/>
</dbReference>
<name>A0AA90STP8_9GAMM</name>
<evidence type="ECO:0000256" key="1">
    <source>
        <dbReference type="HAMAP-Rule" id="MF_00994"/>
    </source>
</evidence>
<organism evidence="3 4">
    <name type="scientific">Candidatus Endonucleibacter bathymodioli</name>
    <dbReference type="NCBI Taxonomy" id="539814"/>
    <lineage>
        <taxon>Bacteria</taxon>
        <taxon>Pseudomonadati</taxon>
        <taxon>Pseudomonadota</taxon>
        <taxon>Gammaproteobacteria</taxon>
        <taxon>Oceanospirillales</taxon>
        <taxon>Endozoicomonadaceae</taxon>
        <taxon>Candidatus Endonucleibacter</taxon>
    </lineage>
</organism>
<dbReference type="GO" id="GO:0046890">
    <property type="term" value="P:regulation of lipid biosynthetic process"/>
    <property type="evidence" value="ECO:0007669"/>
    <property type="project" value="UniProtKB-UniRule"/>
</dbReference>
<dbReference type="NCBIfam" id="NF008757">
    <property type="entry name" value="PRK11788.1-5"/>
    <property type="match status" value="1"/>
</dbReference>
<sequence length="390" mass="44957">MSDLALLMLLFFAIIIGYMLGRYCYQKRFKEHRSVISKSYFIGLNYLLNEQPDAAIDTFINALDITDDTIDTYLALGTLFCKRGEVDRSIRIHQELLARPSLTPSQSIKVQLELAKDYMCAGLFDRAEGILVELISHNHEFKYDALQQLLKIYEQEKEWLKAIDVAERLGRHQKPIYSKTLSFYYCEQAEQHLDKNNRVAAHRYIKNAFGRDKNCVRASLLMARMDYEEGRYRDAVKTLERIAKQDLKYIPLSIPLLELSYANLQNVKGLGAYLSKCLNEKPFSTLILAMTDLLEKEQGQHHALEFLVNQLHRQPTLKGLAKLIQLQQVMGQEKYEDSFNLFRVLTKKMLDLKPVFSCGSCGFSGKKMHWQCPSCRAWGCVSPIEGIEGE</sequence>
<feature type="binding site" evidence="1">
    <location>
        <position position="358"/>
    </location>
    <ligand>
        <name>Fe cation</name>
        <dbReference type="ChEBI" id="CHEBI:24875"/>
    </ligand>
</feature>
<accession>A0AA90STP8</accession>
<dbReference type="Pfam" id="PF13176">
    <property type="entry name" value="TPR_7"/>
    <property type="match status" value="1"/>
</dbReference>
<keyword evidence="1" id="KW-1003">Cell membrane</keyword>
<keyword evidence="1 2" id="KW-0812">Transmembrane</keyword>
<keyword evidence="1 2" id="KW-1133">Transmembrane helix</keyword>
<reference evidence="3 4" key="1">
    <citation type="journal article" date="2023" name="bioRxiv">
        <title>An intranuclear bacterial parasite of deep-sea mussels expresses apoptosis inhibitors acquired from its host.</title>
        <authorList>
            <person name="Gonzalez Porras M.A."/>
            <person name="Assie A."/>
            <person name="Tietjen M."/>
            <person name="Violette M."/>
            <person name="Kleiner M."/>
            <person name="Gruber-Vodicka H."/>
            <person name="Dubilier N."/>
            <person name="Leisch N."/>
        </authorList>
    </citation>
    <scope>NUCLEOTIDE SEQUENCE [LARGE SCALE GENOMIC DNA]</scope>
    <source>
        <strain evidence="3">IAP13</strain>
    </source>
</reference>
<comment type="function">
    <text evidence="1">Modulates cellular lipopolysaccharide (LPS) levels by regulating LpxC, which is involved in lipid A biosynthesis. May act by modulating the proteolytic activity of FtsH towards LpxC. May also coordinate assembly of proteins involved in LPS synthesis at the plasma membrane.</text>
</comment>
<feature type="binding site" evidence="1">
    <location>
        <position position="361"/>
    </location>
    <ligand>
        <name>Fe cation</name>
        <dbReference type="ChEBI" id="CHEBI:24875"/>
    </ligand>
</feature>
<dbReference type="HAMAP" id="MF_00994">
    <property type="entry name" value="LPS_assembly_LapB"/>
    <property type="match status" value="1"/>
</dbReference>
<dbReference type="EMBL" id="JASXSV010000022">
    <property type="protein sequence ID" value="MDP0589845.1"/>
    <property type="molecule type" value="Genomic_DNA"/>
</dbReference>
<feature type="topological domain" description="Cytoplasmic" evidence="1">
    <location>
        <begin position="22"/>
        <end position="390"/>
    </location>
</feature>
<evidence type="ECO:0000313" key="4">
    <source>
        <dbReference type="Proteomes" id="UP001178148"/>
    </source>
</evidence>
<keyword evidence="4" id="KW-1185">Reference proteome</keyword>
<keyword evidence="1" id="KW-0802">TPR repeat</keyword>
<gene>
    <name evidence="1 3" type="primary">lapB</name>
    <name evidence="3" type="ORF">QS748_11900</name>
</gene>
<dbReference type="GO" id="GO:0008653">
    <property type="term" value="P:lipopolysaccharide metabolic process"/>
    <property type="evidence" value="ECO:0007669"/>
    <property type="project" value="InterPro"/>
</dbReference>
<dbReference type="GO" id="GO:0005506">
    <property type="term" value="F:iron ion binding"/>
    <property type="evidence" value="ECO:0007669"/>
    <property type="project" value="UniProtKB-UniRule"/>
</dbReference>
<keyword evidence="1" id="KW-0408">Iron</keyword>
<comment type="similarity">
    <text evidence="1">Belongs to the LapB family.</text>
</comment>
<dbReference type="InterPro" id="IPR019734">
    <property type="entry name" value="TPR_rpt"/>
</dbReference>
<keyword evidence="1" id="KW-0479">Metal-binding</keyword>
<evidence type="ECO:0000256" key="2">
    <source>
        <dbReference type="SAM" id="Phobius"/>
    </source>
</evidence>
<dbReference type="AlphaFoldDB" id="A0AA90STP8"/>
<keyword evidence="1" id="KW-0997">Cell inner membrane</keyword>
<dbReference type="SUPFAM" id="SSF48452">
    <property type="entry name" value="TPR-like"/>
    <property type="match status" value="1"/>
</dbReference>
<comment type="caution">
    <text evidence="3">The sequence shown here is derived from an EMBL/GenBank/DDBJ whole genome shotgun (WGS) entry which is preliminary data.</text>
</comment>
<feature type="binding site" evidence="1">
    <location>
        <position position="375"/>
    </location>
    <ligand>
        <name>Fe cation</name>
        <dbReference type="ChEBI" id="CHEBI:24875"/>
    </ligand>
</feature>
<dbReference type="GO" id="GO:0009898">
    <property type="term" value="C:cytoplasmic side of plasma membrane"/>
    <property type="evidence" value="ECO:0007669"/>
    <property type="project" value="UniProtKB-UniRule"/>
</dbReference>
<proteinExistence type="inferred from homology"/>
<dbReference type="Proteomes" id="UP001178148">
    <property type="component" value="Unassembled WGS sequence"/>
</dbReference>
<keyword evidence="1 2" id="KW-0472">Membrane</keyword>
<comment type="subcellular location">
    <subcellularLocation>
        <location evidence="1">Cell inner membrane</location>
        <topology evidence="1">Single-pass membrane protein</topology>
        <orientation evidence="1">Cytoplasmic side</orientation>
    </subcellularLocation>
</comment>
<feature type="transmembrane region" description="Helical" evidence="2">
    <location>
        <begin position="6"/>
        <end position="25"/>
    </location>
</feature>
<feature type="binding site" evidence="1">
    <location>
        <position position="372"/>
    </location>
    <ligand>
        <name>Fe cation</name>
        <dbReference type="ChEBI" id="CHEBI:24875"/>
    </ligand>
</feature>
<evidence type="ECO:0000313" key="3">
    <source>
        <dbReference type="EMBL" id="MDP0589845.1"/>
    </source>
</evidence>
<dbReference type="InterPro" id="IPR011990">
    <property type="entry name" value="TPR-like_helical_dom_sf"/>
</dbReference>
<dbReference type="InterPro" id="IPR030865">
    <property type="entry name" value="LapB"/>
</dbReference>